<feature type="binding site" evidence="7">
    <location>
        <begin position="528"/>
        <end position="529"/>
    </location>
    <ligand>
        <name>FAD</name>
        <dbReference type="ChEBI" id="CHEBI:57692"/>
    </ligand>
</feature>
<evidence type="ECO:0000256" key="3">
    <source>
        <dbReference type="ARBA" id="ARBA00022630"/>
    </source>
</evidence>
<dbReference type="GO" id="GO:0016614">
    <property type="term" value="F:oxidoreductase activity, acting on CH-OH group of donors"/>
    <property type="evidence" value="ECO:0007669"/>
    <property type="project" value="InterPro"/>
</dbReference>
<feature type="domain" description="Glucose-methanol-choline oxidoreductase N-terminal" evidence="11">
    <location>
        <begin position="296"/>
        <end position="310"/>
    </location>
</feature>
<feature type="active site" description="Proton donor" evidence="6">
    <location>
        <position position="529"/>
    </location>
</feature>
<gene>
    <name evidence="12" type="ORF">NPX13_g3175</name>
</gene>
<feature type="active site" description="Proton acceptor" evidence="6">
    <location>
        <position position="572"/>
    </location>
</feature>
<feature type="domain" description="Glucose-methanol-choline oxidoreductase N-terminal" evidence="10">
    <location>
        <begin position="99"/>
        <end position="122"/>
    </location>
</feature>
<dbReference type="InterPro" id="IPR007867">
    <property type="entry name" value="GMC_OxRtase_C"/>
</dbReference>
<dbReference type="Gene3D" id="3.50.50.60">
    <property type="entry name" value="FAD/NAD(P)-binding domain"/>
    <property type="match status" value="1"/>
</dbReference>
<organism evidence="12 13">
    <name type="scientific">Xylaria arbuscula</name>
    <dbReference type="NCBI Taxonomy" id="114810"/>
    <lineage>
        <taxon>Eukaryota</taxon>
        <taxon>Fungi</taxon>
        <taxon>Dikarya</taxon>
        <taxon>Ascomycota</taxon>
        <taxon>Pezizomycotina</taxon>
        <taxon>Sordariomycetes</taxon>
        <taxon>Xylariomycetidae</taxon>
        <taxon>Xylariales</taxon>
        <taxon>Xylariaceae</taxon>
        <taxon>Xylaria</taxon>
    </lineage>
</organism>
<sequence>MQSAITLLTAVAGLSLAAEAYDYVIVGGGTCGLVLANRLSQDPATTVAVIDPGPDARSNPLVGDPASSLSLLQSSLTNWHYRTVPQTNASGRSLEIHSGKGLGGSSLINGMAYVRGDRAQLDAWEELGNPGWNWNELFPHFKKVEKMFLPEPWQVDLGASIRPHNHGFGGELHVGYDITRQNTSFYSALEKSWAALDQPANDDVNGGSTRGSEICPQTLDPELNRRWDAASAFLWPVADRPNLHLINGTATKVVWANSDQSIQASSDISASGVKYTTPDNEVRIALVSREVILSAGTFRTPLILERSGIGNPRLLKQVGIEPVVDLPGVGENLVDQSNVPIVFETKKPLNGGNPYVSFATAADLFGANTSQLATESQRSLGHWARQVANSNPGLPDAAAIEKIFRIQHKLIFKKGVTLAEIFTAAYSGVVVSTAANLLPFSRGSIHLYDNSTAPVIDPKYLTVGFDLTSQVAAARLASRLANTPPLSDLAVGGLLPPDGTGDSHPPPMTDAADEDWKKWAADAISSNWHSMGTAAMMARELGGVVNPRLAVYGTRRLRVVDASIMPTQLSGHPTAVLYAIADRAADMIKSDASSSHNTRRRPNIS</sequence>
<evidence type="ECO:0000256" key="8">
    <source>
        <dbReference type="RuleBase" id="RU003968"/>
    </source>
</evidence>
<reference evidence="12" key="1">
    <citation type="submission" date="2022-07" db="EMBL/GenBank/DDBJ databases">
        <title>Genome Sequence of Xylaria arbuscula.</title>
        <authorList>
            <person name="Buettner E."/>
        </authorList>
    </citation>
    <scope>NUCLEOTIDE SEQUENCE</scope>
    <source>
        <strain evidence="12">VT107</strain>
    </source>
</reference>
<dbReference type="EMBL" id="JANPWZ010000378">
    <property type="protein sequence ID" value="KAJ3577388.1"/>
    <property type="molecule type" value="Genomic_DNA"/>
</dbReference>
<comment type="caution">
    <text evidence="12">The sequence shown here is derived from an EMBL/GenBank/DDBJ whole genome shotgun (WGS) entry which is preliminary data.</text>
</comment>
<dbReference type="Gene3D" id="3.30.560.10">
    <property type="entry name" value="Glucose Oxidase, domain 3"/>
    <property type="match status" value="1"/>
</dbReference>
<proteinExistence type="inferred from homology"/>
<keyword evidence="3 8" id="KW-0285">Flavoprotein</keyword>
<keyword evidence="9" id="KW-0732">Signal</keyword>
<evidence type="ECO:0000313" key="13">
    <source>
        <dbReference type="Proteomes" id="UP001148614"/>
    </source>
</evidence>
<dbReference type="VEuPathDB" id="FungiDB:F4678DRAFT_431640"/>
<evidence type="ECO:0000256" key="6">
    <source>
        <dbReference type="PIRSR" id="PIRSR000137-1"/>
    </source>
</evidence>
<evidence type="ECO:0000256" key="1">
    <source>
        <dbReference type="ARBA" id="ARBA00001974"/>
    </source>
</evidence>
<keyword evidence="13" id="KW-1185">Reference proteome</keyword>
<feature type="signal peptide" evidence="9">
    <location>
        <begin position="1"/>
        <end position="20"/>
    </location>
</feature>
<evidence type="ECO:0000256" key="9">
    <source>
        <dbReference type="SAM" id="SignalP"/>
    </source>
</evidence>
<dbReference type="AlphaFoldDB" id="A0A9W8TNG3"/>
<dbReference type="PROSITE" id="PS00624">
    <property type="entry name" value="GMC_OXRED_2"/>
    <property type="match status" value="1"/>
</dbReference>
<dbReference type="PANTHER" id="PTHR11552:SF201">
    <property type="entry name" value="GLUCOSE-METHANOL-CHOLINE OXIDOREDUCTASE N-TERMINAL DOMAIN-CONTAINING PROTEIN"/>
    <property type="match status" value="1"/>
</dbReference>
<dbReference type="InterPro" id="IPR027424">
    <property type="entry name" value="Glucose_Oxidase_domain_2"/>
</dbReference>
<evidence type="ECO:0000259" key="11">
    <source>
        <dbReference type="PROSITE" id="PS00624"/>
    </source>
</evidence>
<dbReference type="SUPFAM" id="SSF51905">
    <property type="entry name" value="FAD/NAD(P)-binding domain"/>
    <property type="match status" value="1"/>
</dbReference>
<dbReference type="PROSITE" id="PS00623">
    <property type="entry name" value="GMC_OXRED_1"/>
    <property type="match status" value="1"/>
</dbReference>
<evidence type="ECO:0000259" key="10">
    <source>
        <dbReference type="PROSITE" id="PS00623"/>
    </source>
</evidence>
<dbReference type="InterPro" id="IPR000172">
    <property type="entry name" value="GMC_OxRdtase_N"/>
</dbReference>
<dbReference type="PIRSF" id="PIRSF000137">
    <property type="entry name" value="Alcohol_oxidase"/>
    <property type="match status" value="1"/>
</dbReference>
<dbReference type="PANTHER" id="PTHR11552">
    <property type="entry name" value="GLUCOSE-METHANOL-CHOLINE GMC OXIDOREDUCTASE"/>
    <property type="match status" value="1"/>
</dbReference>
<dbReference type="Pfam" id="PF05199">
    <property type="entry name" value="GMC_oxred_C"/>
    <property type="match status" value="1"/>
</dbReference>
<dbReference type="SUPFAM" id="SSF54373">
    <property type="entry name" value="FAD-linked reductases, C-terminal domain"/>
    <property type="match status" value="1"/>
</dbReference>
<comment type="cofactor">
    <cofactor evidence="1 7">
        <name>FAD</name>
        <dbReference type="ChEBI" id="CHEBI:57692"/>
    </cofactor>
</comment>
<evidence type="ECO:0000256" key="4">
    <source>
        <dbReference type="ARBA" id="ARBA00022827"/>
    </source>
</evidence>
<evidence type="ECO:0000256" key="5">
    <source>
        <dbReference type="ARBA" id="ARBA00023002"/>
    </source>
</evidence>
<accession>A0A9W8TNG3</accession>
<evidence type="ECO:0000256" key="7">
    <source>
        <dbReference type="PIRSR" id="PIRSR000137-2"/>
    </source>
</evidence>
<evidence type="ECO:0000313" key="12">
    <source>
        <dbReference type="EMBL" id="KAJ3577388.1"/>
    </source>
</evidence>
<protein>
    <recommendedName>
        <fullName evidence="10 11">Glucose-methanol-choline oxidoreductase N-terminal domain-containing protein</fullName>
    </recommendedName>
</protein>
<dbReference type="Pfam" id="PF00732">
    <property type="entry name" value="GMC_oxred_N"/>
    <property type="match status" value="1"/>
</dbReference>
<name>A0A9W8TNG3_9PEZI</name>
<keyword evidence="5" id="KW-0560">Oxidoreductase</keyword>
<keyword evidence="4 7" id="KW-0274">FAD</keyword>
<comment type="similarity">
    <text evidence="2 8">Belongs to the GMC oxidoreductase family.</text>
</comment>
<dbReference type="Proteomes" id="UP001148614">
    <property type="component" value="Unassembled WGS sequence"/>
</dbReference>
<dbReference type="Gene3D" id="4.10.450.10">
    <property type="entry name" value="Glucose Oxidase, domain 2"/>
    <property type="match status" value="1"/>
</dbReference>
<evidence type="ECO:0000256" key="2">
    <source>
        <dbReference type="ARBA" id="ARBA00010790"/>
    </source>
</evidence>
<dbReference type="InterPro" id="IPR012132">
    <property type="entry name" value="GMC_OxRdtase"/>
</dbReference>
<feature type="chain" id="PRO_5040861307" description="Glucose-methanol-choline oxidoreductase N-terminal domain-containing protein" evidence="9">
    <location>
        <begin position="21"/>
        <end position="605"/>
    </location>
</feature>
<dbReference type="InterPro" id="IPR036188">
    <property type="entry name" value="FAD/NAD-bd_sf"/>
</dbReference>
<dbReference type="GO" id="GO:0050660">
    <property type="term" value="F:flavin adenine dinucleotide binding"/>
    <property type="evidence" value="ECO:0007669"/>
    <property type="project" value="InterPro"/>
</dbReference>